<dbReference type="Proteomes" id="UP000034410">
    <property type="component" value="Chromosome"/>
</dbReference>
<proteinExistence type="predicted"/>
<dbReference type="RefSeq" id="WP_046860756.1">
    <property type="nucleotide sequence ID" value="NZ_CP011412.1"/>
</dbReference>
<dbReference type="GO" id="GO:0000166">
    <property type="term" value="F:nucleotide binding"/>
    <property type="evidence" value="ECO:0007669"/>
    <property type="project" value="UniProtKB-KW"/>
</dbReference>
<name>A0A0F7K3K7_9GAMM</name>
<evidence type="ECO:0000313" key="11">
    <source>
        <dbReference type="Proteomes" id="UP000034410"/>
    </source>
</evidence>
<gene>
    <name evidence="10" type="ORF">AAY24_17485</name>
</gene>
<feature type="domain" description="Pycsar effector protein" evidence="9">
    <location>
        <begin position="14"/>
        <end position="160"/>
    </location>
</feature>
<keyword evidence="6" id="KW-0051">Antiviral defense</keyword>
<dbReference type="EMBL" id="CP011412">
    <property type="protein sequence ID" value="AKH21835.1"/>
    <property type="molecule type" value="Genomic_DNA"/>
</dbReference>
<keyword evidence="5 8" id="KW-1133">Transmembrane helix</keyword>
<evidence type="ECO:0000256" key="8">
    <source>
        <dbReference type="SAM" id="Phobius"/>
    </source>
</evidence>
<evidence type="ECO:0000313" key="10">
    <source>
        <dbReference type="EMBL" id="AKH21835.1"/>
    </source>
</evidence>
<comment type="subcellular location">
    <subcellularLocation>
        <location evidence="1">Cell membrane</location>
    </subcellularLocation>
</comment>
<accession>A0A0F7K3K7</accession>
<evidence type="ECO:0000256" key="2">
    <source>
        <dbReference type="ARBA" id="ARBA00022475"/>
    </source>
</evidence>
<evidence type="ECO:0000256" key="3">
    <source>
        <dbReference type="ARBA" id="ARBA00022692"/>
    </source>
</evidence>
<evidence type="ECO:0000256" key="1">
    <source>
        <dbReference type="ARBA" id="ARBA00004236"/>
    </source>
</evidence>
<dbReference type="GO" id="GO:0051607">
    <property type="term" value="P:defense response to virus"/>
    <property type="evidence" value="ECO:0007669"/>
    <property type="project" value="UniProtKB-KW"/>
</dbReference>
<sequence>MNQSIDPKDAVALLLANQQHIHENIKFADQKAVAFMGINGALLGVMYPLISPHSPITLALGSLACLLLAVGIGFAIWVIKPRGEPDECRGGGVVDSVRISQFSLDQYLTRIKQIPDEELLVELRTFIYDRAIIDREKYRNLKVSLPFSAFGWLMSLVLVVVVKVGA</sequence>
<dbReference type="InterPro" id="IPR043760">
    <property type="entry name" value="PycTM_dom"/>
</dbReference>
<evidence type="ECO:0000256" key="6">
    <source>
        <dbReference type="ARBA" id="ARBA00023118"/>
    </source>
</evidence>
<dbReference type="Pfam" id="PF18967">
    <property type="entry name" value="PycTM"/>
    <property type="match status" value="1"/>
</dbReference>
<keyword evidence="3 8" id="KW-0812">Transmembrane</keyword>
<feature type="transmembrane region" description="Helical" evidence="8">
    <location>
        <begin position="143"/>
        <end position="162"/>
    </location>
</feature>
<evidence type="ECO:0000256" key="4">
    <source>
        <dbReference type="ARBA" id="ARBA00022741"/>
    </source>
</evidence>
<evidence type="ECO:0000259" key="9">
    <source>
        <dbReference type="Pfam" id="PF18967"/>
    </source>
</evidence>
<feature type="transmembrane region" description="Helical" evidence="8">
    <location>
        <begin position="56"/>
        <end position="79"/>
    </location>
</feature>
<reference evidence="10 11" key="1">
    <citation type="journal article" date="2015" name="Genome Announc.">
        <title>Complete Genome Sequence of Sedimenticola thiotaurini Strain SIP-G1, a Polyphosphate- and Polyhydroxyalkanoate-Accumulating Sulfur-Oxidizing Gammaproteobacterium Isolated from Salt Marsh Sediments.</title>
        <authorList>
            <person name="Flood B.E."/>
            <person name="Jones D.S."/>
            <person name="Bailey J.V."/>
        </authorList>
    </citation>
    <scope>NUCLEOTIDE SEQUENCE [LARGE SCALE GENOMIC DNA]</scope>
    <source>
        <strain evidence="10 11">SIP-G1</strain>
    </source>
</reference>
<keyword evidence="7 8" id="KW-0472">Membrane</keyword>
<protein>
    <recommendedName>
        <fullName evidence="9">Pycsar effector protein domain-containing protein</fullName>
    </recommendedName>
</protein>
<evidence type="ECO:0000256" key="7">
    <source>
        <dbReference type="ARBA" id="ARBA00023136"/>
    </source>
</evidence>
<keyword evidence="4" id="KW-0547">Nucleotide-binding</keyword>
<feature type="transmembrane region" description="Helical" evidence="8">
    <location>
        <begin position="32"/>
        <end position="50"/>
    </location>
</feature>
<evidence type="ECO:0000256" key="5">
    <source>
        <dbReference type="ARBA" id="ARBA00022989"/>
    </source>
</evidence>
<keyword evidence="11" id="KW-1185">Reference proteome</keyword>
<dbReference type="AlphaFoldDB" id="A0A0F7K3K7"/>
<dbReference type="KEGG" id="seds:AAY24_17485"/>
<organism evidence="10 11">
    <name type="scientific">Sedimenticola thiotaurini</name>
    <dbReference type="NCBI Taxonomy" id="1543721"/>
    <lineage>
        <taxon>Bacteria</taxon>
        <taxon>Pseudomonadati</taxon>
        <taxon>Pseudomonadota</taxon>
        <taxon>Gammaproteobacteria</taxon>
        <taxon>Chromatiales</taxon>
        <taxon>Sedimenticolaceae</taxon>
        <taxon>Sedimenticola</taxon>
    </lineage>
</organism>
<dbReference type="GO" id="GO:0005886">
    <property type="term" value="C:plasma membrane"/>
    <property type="evidence" value="ECO:0007669"/>
    <property type="project" value="UniProtKB-SubCell"/>
</dbReference>
<keyword evidence="2" id="KW-1003">Cell membrane</keyword>